<evidence type="ECO:0000313" key="1">
    <source>
        <dbReference type="EMBL" id="SHI46673.1"/>
    </source>
</evidence>
<dbReference type="OrthoDB" id="1344627at2"/>
<dbReference type="RefSeq" id="WP_072780318.1">
    <property type="nucleotide sequence ID" value="NZ_CP045292.1"/>
</dbReference>
<sequence>MHRPYNQNLNSVKWVCKFIKEKNSNSEISKSEFYIEFYIYIIKKFFNLYNKKSNEALTHGIPSFESIKKPYDALIGLTKERKKKIINDALFNRRDEVEKSIFSTYKATSYFINLTKDKLKFVDFENKLTSSGEKLVSCRSNDFRLSKKEKEILFCAIIKEDFNFFISLSLLQKIQNKVKNLNIEEIHFEFLVEKFNIKHFRYTEASNEKNFSKVREHWIKDLGLLDKNYNIKKTFLKIITKEGLEEPYREVKKLVDDYYKEKIVSKSKFQEKIDFFIAIYETTPKNELGFLSLQDIADQMRMGKKSFQNFISEFYESEKNKYSIFFNNVVQSISGKNQYLIRNRPVVNIRIKELNK</sequence>
<dbReference type="Proteomes" id="UP000184232">
    <property type="component" value="Unassembled WGS sequence"/>
</dbReference>
<dbReference type="STRING" id="683124.SAMN05444337_0068"/>
<evidence type="ECO:0000313" key="2">
    <source>
        <dbReference type="Proteomes" id="UP000184232"/>
    </source>
</evidence>
<keyword evidence="2" id="KW-1185">Reference proteome</keyword>
<gene>
    <name evidence="1" type="ORF">SAMN05444337_0068</name>
</gene>
<accession>A0A1M6BE08</accession>
<dbReference type="AlphaFoldDB" id="A0A1M6BE08"/>
<proteinExistence type="predicted"/>
<dbReference type="EMBL" id="FQZH01000001">
    <property type="protein sequence ID" value="SHI46673.1"/>
    <property type="molecule type" value="Genomic_DNA"/>
</dbReference>
<organism evidence="1 2">
    <name type="scientific">Flavobacterium haoranii</name>
    <dbReference type="NCBI Taxonomy" id="683124"/>
    <lineage>
        <taxon>Bacteria</taxon>
        <taxon>Pseudomonadati</taxon>
        <taxon>Bacteroidota</taxon>
        <taxon>Flavobacteriia</taxon>
        <taxon>Flavobacteriales</taxon>
        <taxon>Flavobacteriaceae</taxon>
        <taxon>Flavobacterium</taxon>
    </lineage>
</organism>
<reference evidence="1 2" key="1">
    <citation type="submission" date="2016-11" db="EMBL/GenBank/DDBJ databases">
        <authorList>
            <person name="Jaros S."/>
            <person name="Januszkiewicz K."/>
            <person name="Wedrychowicz H."/>
        </authorList>
    </citation>
    <scope>NUCLEOTIDE SEQUENCE [LARGE SCALE GENOMIC DNA]</scope>
    <source>
        <strain evidence="1 2">DSM 22807</strain>
    </source>
</reference>
<name>A0A1M6BE08_9FLAO</name>
<protein>
    <submittedName>
        <fullName evidence="1">Uncharacterized protein</fullName>
    </submittedName>
</protein>